<dbReference type="Proteomes" id="UP000032024">
    <property type="component" value="Chromosome"/>
</dbReference>
<reference evidence="2" key="1">
    <citation type="submission" date="2015-01" db="EMBL/GenBank/DDBJ databases">
        <title>Comparative genome analysis of Bacillus coagulans HM-08, Clostridium butyricum HM-68, Bacillus subtilis HM-66 and Bacillus paralicheniformis BL-09.</title>
        <authorList>
            <person name="Zhang H."/>
        </authorList>
    </citation>
    <scope>NUCLEOTIDE SEQUENCE [LARGE SCALE GENOMIC DNA]</scope>
    <source>
        <strain evidence="2">HM-08</strain>
    </source>
</reference>
<gene>
    <name evidence="1" type="ORF">SB48_HM08orf05918</name>
</gene>
<accession>A0AAN0TAW7</accession>
<keyword evidence="2" id="KW-1185">Reference proteome</keyword>
<evidence type="ECO:0000313" key="1">
    <source>
        <dbReference type="EMBL" id="AJO24516.1"/>
    </source>
</evidence>
<dbReference type="EMBL" id="CP010525">
    <property type="protein sequence ID" value="AJO24516.1"/>
    <property type="molecule type" value="Genomic_DNA"/>
</dbReference>
<dbReference type="AlphaFoldDB" id="A0AAN0TAW7"/>
<proteinExistence type="predicted"/>
<name>A0AAN0TAW7_HEYCO</name>
<organism evidence="1 2">
    <name type="scientific">Heyndrickxia coagulans</name>
    <name type="common">Weizmannia coagulans</name>
    <dbReference type="NCBI Taxonomy" id="1398"/>
    <lineage>
        <taxon>Bacteria</taxon>
        <taxon>Bacillati</taxon>
        <taxon>Bacillota</taxon>
        <taxon>Bacilli</taxon>
        <taxon>Bacillales</taxon>
        <taxon>Bacillaceae</taxon>
        <taxon>Heyndrickxia</taxon>
    </lineage>
</organism>
<evidence type="ECO:0000313" key="2">
    <source>
        <dbReference type="Proteomes" id="UP000032024"/>
    </source>
</evidence>
<sequence>MKLKELKEQSTKHSETIKNFFHKKTPFNFLFAQLLYYF</sequence>
<protein>
    <submittedName>
        <fullName evidence="1">Uncharacterized protein</fullName>
    </submittedName>
</protein>